<proteinExistence type="predicted"/>
<dbReference type="EMBL" id="BAABBN010000004">
    <property type="protein sequence ID" value="GAA3915998.1"/>
    <property type="molecule type" value="Genomic_DNA"/>
</dbReference>
<evidence type="ECO:0000313" key="1">
    <source>
        <dbReference type="EMBL" id="GAA3915998.1"/>
    </source>
</evidence>
<sequence>MNTSASMPSNYAIHIVEKVMPVDQLIMILYNNPSPIVYSHFKQVNQHIKNGLVQPGQIVLISPANTGECSIEEQKFLQVAEKVDRTLMQLAASEREILAKRYDFLNNAASYSGLLLGVSNTSWQSHVKQVKAILKNIERSYVTSYNTHGNLNNQAFFQARKMHFISLNNALLRFAQPKLGGNLLPGDIRNNLGLSTKSIVHQWNKQGGPAQSIPNFTANYETVAKMARNLKRVGHLGIALTFTSGLANIQKACTVGNDSTCSKSKYTETGKAFGSIGGGIGGGAVTSWAVCSLAFGVPSAGTSAFWCALVAGAAGGYAGGTLGGMAGNEVGEVLYEVKSTF</sequence>
<keyword evidence="2" id="KW-1185">Reference proteome</keyword>
<gene>
    <name evidence="1" type="ORF">GCM10022277_08350</name>
</gene>
<accession>A0ABP7M649</accession>
<evidence type="ECO:0008006" key="3">
    <source>
        <dbReference type="Google" id="ProtNLM"/>
    </source>
</evidence>
<comment type="caution">
    <text evidence="1">The sequence shown here is derived from an EMBL/GenBank/DDBJ whole genome shotgun (WGS) entry which is preliminary data.</text>
</comment>
<protein>
    <recommendedName>
        <fullName evidence="3">LysM domain-containing protein</fullName>
    </recommendedName>
</protein>
<evidence type="ECO:0000313" key="2">
    <source>
        <dbReference type="Proteomes" id="UP001501565"/>
    </source>
</evidence>
<reference evidence="2" key="1">
    <citation type="journal article" date="2019" name="Int. J. Syst. Evol. Microbiol.">
        <title>The Global Catalogue of Microorganisms (GCM) 10K type strain sequencing project: providing services to taxonomists for standard genome sequencing and annotation.</title>
        <authorList>
            <consortium name="The Broad Institute Genomics Platform"/>
            <consortium name="The Broad Institute Genome Sequencing Center for Infectious Disease"/>
            <person name="Wu L."/>
            <person name="Ma J."/>
        </authorList>
    </citation>
    <scope>NUCLEOTIDE SEQUENCE [LARGE SCALE GENOMIC DNA]</scope>
    <source>
        <strain evidence="2">JCM 17551</strain>
    </source>
</reference>
<dbReference type="RefSeq" id="WP_344795791.1">
    <property type="nucleotide sequence ID" value="NZ_BAABBN010000004.1"/>
</dbReference>
<organism evidence="1 2">
    <name type="scientific">Litoribacillus peritrichatus</name>
    <dbReference type="NCBI Taxonomy" id="718191"/>
    <lineage>
        <taxon>Bacteria</taxon>
        <taxon>Pseudomonadati</taxon>
        <taxon>Pseudomonadota</taxon>
        <taxon>Gammaproteobacteria</taxon>
        <taxon>Oceanospirillales</taxon>
        <taxon>Oceanospirillaceae</taxon>
        <taxon>Litoribacillus</taxon>
    </lineage>
</organism>
<name>A0ABP7M649_9GAMM</name>
<dbReference type="Proteomes" id="UP001501565">
    <property type="component" value="Unassembled WGS sequence"/>
</dbReference>